<proteinExistence type="predicted"/>
<reference evidence="3 4" key="1">
    <citation type="journal article" date="2023" name="Commun. Biol.">
        <title>Genome analysis of Parmales, the sister group of diatoms, reveals the evolutionary specialization of diatoms from phago-mixotrophs to photoautotrophs.</title>
        <authorList>
            <person name="Ban H."/>
            <person name="Sato S."/>
            <person name="Yoshikawa S."/>
            <person name="Yamada K."/>
            <person name="Nakamura Y."/>
            <person name="Ichinomiya M."/>
            <person name="Sato N."/>
            <person name="Blanc-Mathieu R."/>
            <person name="Endo H."/>
            <person name="Kuwata A."/>
            <person name="Ogata H."/>
        </authorList>
    </citation>
    <scope>NUCLEOTIDE SEQUENCE [LARGE SCALE GENOMIC DNA]</scope>
</reference>
<evidence type="ECO:0000256" key="1">
    <source>
        <dbReference type="SAM" id="MobiDB-lite"/>
    </source>
</evidence>
<accession>A0ABQ6N6V1</accession>
<sequence length="388" mass="41263">MTSLAAGAPASPAPAQPASPPTPLSRLLSFLIAQQFLLLILLSILLAYLYPPLGSTYLHPEITSTYLAVIGIFLLSGLSLKTAALRHASSALPFNAAVQAFNMLLVPFLCLGVARLLLLGGATSRELADGLLITACLPMTINMVIVLTAASGGDEAAAVFNAAAGNLLGVFATPALVLLFLGESNGIDFGRVVVKLSLRVLAPLCVGQALQLASGRVREFVKENKGGMKKVQELGLTYIVYCAFCITFDDDGDDPDAVSASTADVLAMGFSLVVFHLLLLLLSWRLFALPPSFTPEQRVFALFGSTHKTLSMGVPLLTAMFEGDRRMGIYTLPLLIWHPAQLVIGSALAPRLKEWVEGERGRLDKEGDEADKKAELDGQYGTVPNQVL</sequence>
<feature type="transmembrane region" description="Helical" evidence="2">
    <location>
        <begin position="100"/>
        <end position="118"/>
    </location>
</feature>
<organism evidence="3 4">
    <name type="scientific">Tetraparma gracilis</name>
    <dbReference type="NCBI Taxonomy" id="2962635"/>
    <lineage>
        <taxon>Eukaryota</taxon>
        <taxon>Sar</taxon>
        <taxon>Stramenopiles</taxon>
        <taxon>Ochrophyta</taxon>
        <taxon>Bolidophyceae</taxon>
        <taxon>Parmales</taxon>
        <taxon>Triparmaceae</taxon>
        <taxon>Tetraparma</taxon>
    </lineage>
</organism>
<dbReference type="EMBL" id="BRYB01002277">
    <property type="protein sequence ID" value="GMI42326.1"/>
    <property type="molecule type" value="Genomic_DNA"/>
</dbReference>
<dbReference type="Gene3D" id="1.20.1530.20">
    <property type="match status" value="1"/>
</dbReference>
<gene>
    <name evidence="3" type="ORF">TeGR_g1147</name>
</gene>
<evidence type="ECO:0000313" key="4">
    <source>
        <dbReference type="Proteomes" id="UP001165060"/>
    </source>
</evidence>
<keyword evidence="2" id="KW-0472">Membrane</keyword>
<dbReference type="Pfam" id="PF13593">
    <property type="entry name" value="SBF_like"/>
    <property type="match status" value="1"/>
</dbReference>
<feature type="transmembrane region" description="Helical" evidence="2">
    <location>
        <begin position="130"/>
        <end position="150"/>
    </location>
</feature>
<dbReference type="PANTHER" id="PTHR18640:SF5">
    <property type="entry name" value="SODIUM_BILE ACID COTRANSPORTER 7"/>
    <property type="match status" value="1"/>
</dbReference>
<feature type="compositionally biased region" description="Basic and acidic residues" evidence="1">
    <location>
        <begin position="363"/>
        <end position="376"/>
    </location>
</feature>
<feature type="transmembrane region" description="Helical" evidence="2">
    <location>
        <begin position="299"/>
        <end position="321"/>
    </location>
</feature>
<protein>
    <submittedName>
        <fullName evidence="3">Uncharacterized protein</fullName>
    </submittedName>
</protein>
<feature type="transmembrane region" description="Helical" evidence="2">
    <location>
        <begin position="265"/>
        <end position="287"/>
    </location>
</feature>
<feature type="transmembrane region" description="Helical" evidence="2">
    <location>
        <begin position="27"/>
        <end position="50"/>
    </location>
</feature>
<feature type="transmembrane region" description="Helical" evidence="2">
    <location>
        <begin position="62"/>
        <end position="80"/>
    </location>
</feature>
<comment type="caution">
    <text evidence="3">The sequence shown here is derived from an EMBL/GenBank/DDBJ whole genome shotgun (WGS) entry which is preliminary data.</text>
</comment>
<name>A0ABQ6N6V1_9STRA</name>
<evidence type="ECO:0000256" key="2">
    <source>
        <dbReference type="SAM" id="Phobius"/>
    </source>
</evidence>
<feature type="transmembrane region" description="Helical" evidence="2">
    <location>
        <begin position="156"/>
        <end position="181"/>
    </location>
</feature>
<keyword evidence="2" id="KW-1133">Transmembrane helix</keyword>
<evidence type="ECO:0000313" key="3">
    <source>
        <dbReference type="EMBL" id="GMI42326.1"/>
    </source>
</evidence>
<feature type="region of interest" description="Disordered" evidence="1">
    <location>
        <begin position="363"/>
        <end position="388"/>
    </location>
</feature>
<keyword evidence="4" id="KW-1185">Reference proteome</keyword>
<dbReference type="InterPro" id="IPR016833">
    <property type="entry name" value="Put_Na-Bile_cotransptr"/>
</dbReference>
<dbReference type="Proteomes" id="UP001165060">
    <property type="component" value="Unassembled WGS sequence"/>
</dbReference>
<dbReference type="PANTHER" id="PTHR18640">
    <property type="entry name" value="SOLUTE CARRIER FAMILY 10 MEMBER 7"/>
    <property type="match status" value="1"/>
</dbReference>
<keyword evidence="2" id="KW-0812">Transmembrane</keyword>
<dbReference type="InterPro" id="IPR038770">
    <property type="entry name" value="Na+/solute_symporter_sf"/>
</dbReference>